<evidence type="ECO:0000313" key="1">
    <source>
        <dbReference type="EMBL" id="COV16887.1"/>
    </source>
</evidence>
<accession>A0A0U0QP74</accession>
<reference evidence="2" key="1">
    <citation type="submission" date="2015-03" db="EMBL/GenBank/DDBJ databases">
        <authorList>
            <consortium name="Pathogen Informatics"/>
        </authorList>
    </citation>
    <scope>NUCLEOTIDE SEQUENCE [LARGE SCALE GENOMIC DNA]</scope>
    <source>
        <strain evidence="2">K00500041</strain>
    </source>
</reference>
<protein>
    <submittedName>
        <fullName evidence="1">Uncharacterized protein</fullName>
    </submittedName>
</protein>
<gene>
    <name evidence="1" type="ORF">ERS007703_00713</name>
</gene>
<dbReference type="AlphaFoldDB" id="A0A0U0QP74"/>
<organism evidence="1 2">
    <name type="scientific">Mycobacterium tuberculosis</name>
    <dbReference type="NCBI Taxonomy" id="1773"/>
    <lineage>
        <taxon>Bacteria</taxon>
        <taxon>Bacillati</taxon>
        <taxon>Actinomycetota</taxon>
        <taxon>Actinomycetes</taxon>
        <taxon>Mycobacteriales</taxon>
        <taxon>Mycobacteriaceae</taxon>
        <taxon>Mycobacterium</taxon>
        <taxon>Mycobacterium tuberculosis complex</taxon>
    </lineage>
</organism>
<evidence type="ECO:0000313" key="2">
    <source>
        <dbReference type="Proteomes" id="UP000038802"/>
    </source>
</evidence>
<name>A0A0U0QP74_MYCTX</name>
<sequence length="81" mass="9097">MQRKVFFERRQIVDRGLAGSVAVRRAKGDLISCSALRERVGVFVDGYAKNSSAKLARVRFHVCPATAESEPQRRSPAQDRH</sequence>
<dbReference type="EMBL" id="CSAE01000046">
    <property type="protein sequence ID" value="COV16887.1"/>
    <property type="molecule type" value="Genomic_DNA"/>
</dbReference>
<proteinExistence type="predicted"/>
<dbReference type="Proteomes" id="UP000038802">
    <property type="component" value="Unassembled WGS sequence"/>
</dbReference>